<dbReference type="RefSeq" id="WP_097939911.1">
    <property type="nucleotide sequence ID" value="NZ_BLKS01000001.1"/>
</dbReference>
<dbReference type="EMBL" id="PDCP01000014">
    <property type="protein sequence ID" value="PEG39506.1"/>
    <property type="molecule type" value="Genomic_DNA"/>
</dbReference>
<dbReference type="CDD" id="cd07035">
    <property type="entry name" value="TPP_PYR_POX_like"/>
    <property type="match status" value="1"/>
</dbReference>
<evidence type="ECO:0000313" key="1">
    <source>
        <dbReference type="EMBL" id="GFG48664.1"/>
    </source>
</evidence>
<gene>
    <name evidence="2" type="ORF">CQY20_09925</name>
    <name evidence="1" type="ORF">MAGR_01050</name>
</gene>
<reference evidence="1 4" key="2">
    <citation type="journal article" date="2019" name="Emerg. Microbes Infect.">
        <title>Comprehensive subspecies identification of 175 nontuberculous mycobacteria species based on 7547 genomic profiles.</title>
        <authorList>
            <person name="Matsumoto Y."/>
            <person name="Kinjo T."/>
            <person name="Motooka D."/>
            <person name="Nabeya D."/>
            <person name="Jung N."/>
            <person name="Uechi K."/>
            <person name="Horii T."/>
            <person name="Iida T."/>
            <person name="Fujita J."/>
            <person name="Nakamura S."/>
        </authorList>
    </citation>
    <scope>NUCLEOTIDE SEQUENCE [LARGE SCALE GENOMIC DNA]</scope>
    <source>
        <strain evidence="1 4">JCM 6377</strain>
    </source>
</reference>
<name>A0A2A7N6K7_MYCAG</name>
<comment type="caution">
    <text evidence="2">The sequence shown here is derived from an EMBL/GenBank/DDBJ whole genome shotgun (WGS) entry which is preliminary data.</text>
</comment>
<dbReference type="GO" id="GO:0000287">
    <property type="term" value="F:magnesium ion binding"/>
    <property type="evidence" value="ECO:0007669"/>
    <property type="project" value="UniProtKB-ARBA"/>
</dbReference>
<dbReference type="SUPFAM" id="SSF52518">
    <property type="entry name" value="Thiamin diphosphate-binding fold (THDP-binding)"/>
    <property type="match status" value="1"/>
</dbReference>
<protein>
    <submittedName>
        <fullName evidence="2">Thiamine pyrophosphate-binding protein</fullName>
    </submittedName>
</protein>
<proteinExistence type="predicted"/>
<dbReference type="EMBL" id="BLKS01000001">
    <property type="protein sequence ID" value="GFG48664.1"/>
    <property type="molecule type" value="Genomic_DNA"/>
</dbReference>
<reference evidence="1" key="3">
    <citation type="submission" date="2020-02" db="EMBL/GenBank/DDBJ databases">
        <authorList>
            <person name="Matsumoto Y."/>
            <person name="Motooka D."/>
            <person name="Nakamura S."/>
        </authorList>
    </citation>
    <scope>NUCLEOTIDE SEQUENCE</scope>
    <source>
        <strain evidence="1">JCM 6377</strain>
    </source>
</reference>
<organism evidence="2 3">
    <name type="scientific">Mycolicibacterium agri</name>
    <name type="common">Mycobacterium agri</name>
    <dbReference type="NCBI Taxonomy" id="36811"/>
    <lineage>
        <taxon>Bacteria</taxon>
        <taxon>Bacillati</taxon>
        <taxon>Actinomycetota</taxon>
        <taxon>Actinomycetes</taxon>
        <taxon>Mycobacteriales</taxon>
        <taxon>Mycobacteriaceae</taxon>
        <taxon>Mycolicibacterium</taxon>
    </lineage>
</organism>
<accession>A0A2A7N6K7</accession>
<keyword evidence="3" id="KW-1185">Reference proteome</keyword>
<dbReference type="InterPro" id="IPR029061">
    <property type="entry name" value="THDP-binding"/>
</dbReference>
<evidence type="ECO:0000313" key="3">
    <source>
        <dbReference type="Proteomes" id="UP000220914"/>
    </source>
</evidence>
<dbReference type="OrthoDB" id="9785953at2"/>
<dbReference type="Gene3D" id="3.40.50.970">
    <property type="match status" value="1"/>
</dbReference>
<evidence type="ECO:0000313" key="4">
    <source>
        <dbReference type="Proteomes" id="UP000465302"/>
    </source>
</evidence>
<evidence type="ECO:0000313" key="2">
    <source>
        <dbReference type="EMBL" id="PEG39506.1"/>
    </source>
</evidence>
<dbReference type="Proteomes" id="UP000220914">
    <property type="component" value="Unassembled WGS sequence"/>
</dbReference>
<dbReference type="AlphaFoldDB" id="A0A2A7N6K7"/>
<reference evidence="2 3" key="1">
    <citation type="submission" date="2017-10" db="EMBL/GenBank/DDBJ databases">
        <title>The new phylogeny of genus Mycobacterium.</title>
        <authorList>
            <person name="Tortoli E."/>
            <person name="Trovato A."/>
            <person name="Cirillo D.M."/>
        </authorList>
    </citation>
    <scope>NUCLEOTIDE SEQUENCE [LARGE SCALE GENOMIC DNA]</scope>
    <source>
        <strain evidence="2 3">CCUG37673</strain>
    </source>
</reference>
<dbReference type="Proteomes" id="UP000465302">
    <property type="component" value="Unassembled WGS sequence"/>
</dbReference>
<sequence>MTETIPVGHPLAVRADHILDELAACNITHVVTVPDFVQMSVHAKLREGYLPSVDVIPTSTEDEAVVIAAALHLGGANPVVIIQNQGLYACVNNLRAIGLDCGLPIFMMIGQFGREESNFGHDPAKSQRRIVRMLEPLLDTLEIPIFRLERPSDIGNVRRAYETSREKSWPTALVIGVPTAWT</sequence>